<protein>
    <submittedName>
        <fullName evidence="2">Heterokaryon incompatibility protein</fullName>
    </submittedName>
</protein>
<comment type="caution">
    <text evidence="2">The sequence shown here is derived from an EMBL/GenBank/DDBJ whole genome shotgun (WGS) entry which is preliminary data.</text>
</comment>
<feature type="domain" description="Heterokaryon incompatibility" evidence="1">
    <location>
        <begin position="166"/>
        <end position="323"/>
    </location>
</feature>
<dbReference type="PANTHER" id="PTHR33112">
    <property type="entry name" value="DOMAIN PROTEIN, PUTATIVE-RELATED"/>
    <property type="match status" value="1"/>
</dbReference>
<sequence length="636" mass="71363">MECEVCSNLASLALLPGQRVAKIVSLASLREATRCAECILIRDALRPLKAEWDERDLRSTAELLITRDRALQVRWPRGSVALELFTRDGDTGARHPGIGTLSEVSERSDSESSFQLAAAWLQDCMTNHELCKDTIPVALPTRVIDVGKDGEQDPFLVVTDGRRGSYAALTYCWGNPLKHRILKTTSDNFEKHLSAIALQDMPRTLCDAVIICRRLGLQYLWIDALCIIQGDDEDWAREAGKMCDVYSNAALTIAADHGDGNSAGILGPQEYGERPRKLSLNGRRAVYVREFRKHNDVTLLYRSPDAEEDALTPINQRAWTLQEALLSKRILHYTADEMVWECTTRRECECRLGRPVALDDSPTRLFRNVDLFRTLTLAGAYQEWRNLLPVFAERRLSFDDDKLSALSGMADQFSRMCATVFGITDRYLAGLWEGDLPRGLLWTVEDDSHYTREQSFRRPRAWRAPSWSWAAVEAPIALNPRSNFQSALTLIKATVELLNDADPYGRLRKAEIVLRGRIIHGFGVKITAARPYSPGREIDGMKYEIVDSIDRSRPVDFDDVSAARSGGPEYSCLLIGTSAVRGAIFTHHAFLVLRRTGADPDARIFERVGMSSYQGDWSPAGTDMFANCPEETITII</sequence>
<reference evidence="2" key="1">
    <citation type="journal article" date="2023" name="Mol. Phylogenet. Evol.">
        <title>Genome-scale phylogeny and comparative genomics of the fungal order Sordariales.</title>
        <authorList>
            <person name="Hensen N."/>
            <person name="Bonometti L."/>
            <person name="Westerberg I."/>
            <person name="Brannstrom I.O."/>
            <person name="Guillou S."/>
            <person name="Cros-Aarteil S."/>
            <person name="Calhoun S."/>
            <person name="Haridas S."/>
            <person name="Kuo A."/>
            <person name="Mondo S."/>
            <person name="Pangilinan J."/>
            <person name="Riley R."/>
            <person name="LaButti K."/>
            <person name="Andreopoulos B."/>
            <person name="Lipzen A."/>
            <person name="Chen C."/>
            <person name="Yan M."/>
            <person name="Daum C."/>
            <person name="Ng V."/>
            <person name="Clum A."/>
            <person name="Steindorff A."/>
            <person name="Ohm R.A."/>
            <person name="Martin F."/>
            <person name="Silar P."/>
            <person name="Natvig D.O."/>
            <person name="Lalanne C."/>
            <person name="Gautier V."/>
            <person name="Ament-Velasquez S.L."/>
            <person name="Kruys A."/>
            <person name="Hutchinson M.I."/>
            <person name="Powell A.J."/>
            <person name="Barry K."/>
            <person name="Miller A.N."/>
            <person name="Grigoriev I.V."/>
            <person name="Debuchy R."/>
            <person name="Gladieux P."/>
            <person name="Hiltunen Thoren M."/>
            <person name="Johannesson H."/>
        </authorList>
    </citation>
    <scope>NUCLEOTIDE SEQUENCE</scope>
    <source>
        <strain evidence="2">CBS 232.78</strain>
    </source>
</reference>
<organism evidence="2 3">
    <name type="scientific">Podospora didyma</name>
    <dbReference type="NCBI Taxonomy" id="330526"/>
    <lineage>
        <taxon>Eukaryota</taxon>
        <taxon>Fungi</taxon>
        <taxon>Dikarya</taxon>
        <taxon>Ascomycota</taxon>
        <taxon>Pezizomycotina</taxon>
        <taxon>Sordariomycetes</taxon>
        <taxon>Sordariomycetidae</taxon>
        <taxon>Sordariales</taxon>
        <taxon>Podosporaceae</taxon>
        <taxon>Podospora</taxon>
    </lineage>
</organism>
<keyword evidence="3" id="KW-1185">Reference proteome</keyword>
<accession>A0AAE0N9B1</accession>
<evidence type="ECO:0000259" key="1">
    <source>
        <dbReference type="Pfam" id="PF06985"/>
    </source>
</evidence>
<name>A0AAE0N9B1_9PEZI</name>
<evidence type="ECO:0000313" key="2">
    <source>
        <dbReference type="EMBL" id="KAK3375000.1"/>
    </source>
</evidence>
<gene>
    <name evidence="2" type="ORF">B0H63DRAFT_263434</name>
</gene>
<dbReference type="AlphaFoldDB" id="A0AAE0N9B1"/>
<proteinExistence type="predicted"/>
<dbReference type="PANTHER" id="PTHR33112:SF16">
    <property type="entry name" value="HETEROKARYON INCOMPATIBILITY DOMAIN-CONTAINING PROTEIN"/>
    <property type="match status" value="1"/>
</dbReference>
<dbReference type="EMBL" id="JAULSW010000007">
    <property type="protein sequence ID" value="KAK3375000.1"/>
    <property type="molecule type" value="Genomic_DNA"/>
</dbReference>
<dbReference type="Pfam" id="PF06985">
    <property type="entry name" value="HET"/>
    <property type="match status" value="1"/>
</dbReference>
<dbReference type="InterPro" id="IPR010730">
    <property type="entry name" value="HET"/>
</dbReference>
<evidence type="ECO:0000313" key="3">
    <source>
        <dbReference type="Proteomes" id="UP001285441"/>
    </source>
</evidence>
<dbReference type="Proteomes" id="UP001285441">
    <property type="component" value="Unassembled WGS sequence"/>
</dbReference>
<reference evidence="2" key="2">
    <citation type="submission" date="2023-06" db="EMBL/GenBank/DDBJ databases">
        <authorList>
            <consortium name="Lawrence Berkeley National Laboratory"/>
            <person name="Haridas S."/>
            <person name="Hensen N."/>
            <person name="Bonometti L."/>
            <person name="Westerberg I."/>
            <person name="Brannstrom I.O."/>
            <person name="Guillou S."/>
            <person name="Cros-Aarteil S."/>
            <person name="Calhoun S."/>
            <person name="Kuo A."/>
            <person name="Mondo S."/>
            <person name="Pangilinan J."/>
            <person name="Riley R."/>
            <person name="LaButti K."/>
            <person name="Andreopoulos B."/>
            <person name="Lipzen A."/>
            <person name="Chen C."/>
            <person name="Yanf M."/>
            <person name="Daum C."/>
            <person name="Ng V."/>
            <person name="Clum A."/>
            <person name="Steindorff A."/>
            <person name="Ohm R."/>
            <person name="Martin F."/>
            <person name="Silar P."/>
            <person name="Natvig D."/>
            <person name="Lalanne C."/>
            <person name="Gautier V."/>
            <person name="Ament-velasquez S.L."/>
            <person name="Kruys A."/>
            <person name="Hutchinson M.I."/>
            <person name="Powell A.J."/>
            <person name="Barry K."/>
            <person name="Miller A.N."/>
            <person name="Grigoriev I.V."/>
            <person name="Debuchy R."/>
            <person name="Gladieux P."/>
            <person name="Thoren M.H."/>
            <person name="Johannesson H."/>
        </authorList>
    </citation>
    <scope>NUCLEOTIDE SEQUENCE</scope>
    <source>
        <strain evidence="2">CBS 232.78</strain>
    </source>
</reference>